<dbReference type="Proteomes" id="UP001216057">
    <property type="component" value="Unassembled WGS sequence"/>
</dbReference>
<protein>
    <submittedName>
        <fullName evidence="2">Flp family type IVb pilin</fullName>
    </submittedName>
</protein>
<keyword evidence="1" id="KW-1133">Transmembrane helix</keyword>
<keyword evidence="1" id="KW-0812">Transmembrane</keyword>
<evidence type="ECO:0000313" key="3">
    <source>
        <dbReference type="Proteomes" id="UP001216057"/>
    </source>
</evidence>
<evidence type="ECO:0000256" key="1">
    <source>
        <dbReference type="SAM" id="Phobius"/>
    </source>
</evidence>
<keyword evidence="3" id="KW-1185">Reference proteome</keyword>
<keyword evidence="1" id="KW-0472">Membrane</keyword>
<dbReference type="Pfam" id="PF04964">
    <property type="entry name" value="Flp_Fap"/>
    <property type="match status" value="1"/>
</dbReference>
<feature type="transmembrane region" description="Helical" evidence="1">
    <location>
        <begin position="29"/>
        <end position="49"/>
    </location>
</feature>
<proteinExistence type="predicted"/>
<dbReference type="EMBL" id="JARQTX010000013">
    <property type="protein sequence ID" value="MDG2946836.1"/>
    <property type="molecule type" value="Genomic_DNA"/>
</dbReference>
<dbReference type="InterPro" id="IPR007047">
    <property type="entry name" value="Flp_Fap"/>
</dbReference>
<organism evidence="2 3">
    <name type="scientific">Exercitatus varius</name>
    <dbReference type="NCBI Taxonomy" id="67857"/>
    <lineage>
        <taxon>Bacteria</taxon>
        <taxon>Pseudomonadati</taxon>
        <taxon>Pseudomonadota</taxon>
        <taxon>Gammaproteobacteria</taxon>
        <taxon>Pasteurellales</taxon>
        <taxon>Pasteurellaceae</taxon>
        <taxon>Exercitatus</taxon>
    </lineage>
</organism>
<sequence>MLTNFTTKTYIATTEAIRRFKQDHKGVTAIEYGLIAVVMAAFIVVVFSGEDNFVSKLQDKFKDVADSVKAVEVKKEG</sequence>
<evidence type="ECO:0000313" key="2">
    <source>
        <dbReference type="EMBL" id="MDG2946836.1"/>
    </source>
</evidence>
<dbReference type="RefSeq" id="WP_317486269.1">
    <property type="nucleotide sequence ID" value="NZ_JARQTX010000013.1"/>
</dbReference>
<accession>A0ABT6ETF5</accession>
<comment type="caution">
    <text evidence="2">The sequence shown here is derived from an EMBL/GenBank/DDBJ whole genome shotgun (WGS) entry which is preliminary data.</text>
</comment>
<gene>
    <name evidence="2" type="ORF">P7M32_10440</name>
</gene>
<reference evidence="2 3" key="1">
    <citation type="submission" date="2023-03" db="EMBL/GenBank/DDBJ databases">
        <title>Classification of Bisgaard taxon 6 and taxon 10 as Exercitatus varius gen. nov., spec. nov.</title>
        <authorList>
            <person name="Christensen H."/>
        </authorList>
    </citation>
    <scope>NUCLEOTIDE SEQUENCE [LARGE SCALE GENOMIC DNA]</scope>
    <source>
        <strain evidence="2 3">23350_01</strain>
    </source>
</reference>
<name>A0ABT6ETF5_9PAST</name>